<keyword evidence="4" id="KW-0560">Oxidoreductase</keyword>
<dbReference type="Gene3D" id="2.30.30.100">
    <property type="match status" value="2"/>
</dbReference>
<comment type="caution">
    <text evidence="7">The sequence shown here is derived from an EMBL/GenBank/DDBJ whole genome shotgun (WGS) entry which is preliminary data.</text>
</comment>
<evidence type="ECO:0000256" key="1">
    <source>
        <dbReference type="ARBA" id="ARBA00007905"/>
    </source>
</evidence>
<dbReference type="InterPro" id="IPR028994">
    <property type="entry name" value="Integrin_alpha_N"/>
</dbReference>
<comment type="similarity">
    <text evidence="1">Belongs to the aldo/keto reductase family.</text>
</comment>
<dbReference type="Gene3D" id="2.130.10.130">
    <property type="entry name" value="Integrin alpha, N-terminal"/>
    <property type="match status" value="1"/>
</dbReference>
<organism evidence="7 8">
    <name type="scientific">Adineta steineri</name>
    <dbReference type="NCBI Taxonomy" id="433720"/>
    <lineage>
        <taxon>Eukaryota</taxon>
        <taxon>Metazoa</taxon>
        <taxon>Spiralia</taxon>
        <taxon>Gnathifera</taxon>
        <taxon>Rotifera</taxon>
        <taxon>Eurotatoria</taxon>
        <taxon>Bdelloidea</taxon>
        <taxon>Adinetida</taxon>
        <taxon>Adinetidae</taxon>
        <taxon>Adineta</taxon>
    </lineage>
</organism>
<gene>
    <name evidence="7" type="ORF">KXQ929_LOCUS133</name>
</gene>
<dbReference type="InterPro" id="IPR020471">
    <property type="entry name" value="AKR"/>
</dbReference>
<dbReference type="PRINTS" id="PR00069">
    <property type="entry name" value="ALDKETRDTASE"/>
</dbReference>
<dbReference type="Gene3D" id="3.20.20.100">
    <property type="entry name" value="NADP-dependent oxidoreductase domain"/>
    <property type="match status" value="1"/>
</dbReference>
<dbReference type="Pfam" id="PF13517">
    <property type="entry name" value="FG-GAP_3"/>
    <property type="match status" value="2"/>
</dbReference>
<sequence>MRKPVIFTIVAAILVVIAVVITLSVVLTRKSGTKDVVTLNTTTTIPSVIVTTVTTPPTTTVVTTTTVVITPPPPTTTTTTRKTTVVMTPPPPATTVTTTTSTTTVKTTISTTTTVVTTTTVLIETTEAETTTTINEPCQVEFETRDEYSTGPDSLPVFVSFTDINDDNRPDIIVANSNGNNIGVFFNTQDGYFHQQVTYPAEYRSYPQYISVVDINDDNKPDIIVANNGGNSVGVLLNNGSGQFHAIILYPTGNHPSGVAVADVNNDKKPDIVVTNQNANIIGVILNIGHGQFSLQPFYDVPYGFGVMCPQLVDVNDDAHPDIIVANPGGNSIGIFFNSGNGTFISWTTFSTGMDSQPSSISVVDVNGDNKPDIIVANFKTSNVGVLLNAGNGKFLNQTIYSTGFNSQPRSVFVADINCDNKPDIIVANSNEENIGIFLNFGNGTFQPQIMYATGGGTKPCTPKMSQTVTLSTSKTVIPVIGYGTGTKWYSGDNSKPINKELVESIHEAFSIGYRHLDAAEMYGTDTSIGEAIRTQSIPRNELFITNKVYKNIENIEQACLDVLSRLGIDYLDLWLIHSPFFDRNKISLEQAWKQMEKLVENGKVKAIGVSNFQKQHLEELFALNPKIKPAVNQIEFNPYLYKASKDLIEYCKSKGIVIEAYSPLGSIIYKPGGPLDEVVEKIAKKYNRTPSQILLKWNLIKGDVVVTTSSKRERLEDFLKVLDKNFELNDEDIKAIDDAGAKLHFRKYWTKEIDGDKQEL</sequence>
<dbReference type="Proteomes" id="UP000663868">
    <property type="component" value="Unassembled WGS sequence"/>
</dbReference>
<keyword evidence="3" id="KW-0521">NADP</keyword>
<name>A0A818HCL3_9BILA</name>
<dbReference type="EMBL" id="CAJOBB010000003">
    <property type="protein sequence ID" value="CAF3502308.1"/>
    <property type="molecule type" value="Genomic_DNA"/>
</dbReference>
<dbReference type="GO" id="GO:0016652">
    <property type="term" value="F:oxidoreductase activity, acting on NAD(P)H as acceptor"/>
    <property type="evidence" value="ECO:0007669"/>
    <property type="project" value="InterPro"/>
</dbReference>
<keyword evidence="5" id="KW-0812">Transmembrane</keyword>
<dbReference type="FunFam" id="3.20.20.100:FF:000002">
    <property type="entry name" value="2,5-diketo-D-gluconic acid reductase A"/>
    <property type="match status" value="1"/>
</dbReference>
<dbReference type="PANTHER" id="PTHR43827:SF3">
    <property type="entry name" value="NADP-DEPENDENT OXIDOREDUCTASE DOMAIN-CONTAINING PROTEIN"/>
    <property type="match status" value="1"/>
</dbReference>
<dbReference type="InterPro" id="IPR023210">
    <property type="entry name" value="NADP_OxRdtase_dom"/>
</dbReference>
<keyword evidence="5" id="KW-1133">Transmembrane helix</keyword>
<accession>A0A818HCL3</accession>
<dbReference type="AlphaFoldDB" id="A0A818HCL3"/>
<evidence type="ECO:0000313" key="8">
    <source>
        <dbReference type="Proteomes" id="UP000663868"/>
    </source>
</evidence>
<dbReference type="InterPro" id="IPR013517">
    <property type="entry name" value="FG-GAP"/>
</dbReference>
<dbReference type="Pfam" id="PF00248">
    <property type="entry name" value="Aldo_ket_red"/>
    <property type="match status" value="1"/>
</dbReference>
<dbReference type="CDD" id="cd19120">
    <property type="entry name" value="AKR_AKR3C2-3"/>
    <property type="match status" value="1"/>
</dbReference>
<evidence type="ECO:0000256" key="3">
    <source>
        <dbReference type="ARBA" id="ARBA00022857"/>
    </source>
</evidence>
<dbReference type="PANTHER" id="PTHR43827">
    <property type="entry name" value="2,5-DIKETO-D-GLUCONIC ACID REDUCTASE"/>
    <property type="match status" value="1"/>
</dbReference>
<dbReference type="SUPFAM" id="SSF69318">
    <property type="entry name" value="Integrin alpha N-terminal domain"/>
    <property type="match status" value="1"/>
</dbReference>
<dbReference type="PROSITE" id="PS00062">
    <property type="entry name" value="ALDOKETO_REDUCTASE_2"/>
    <property type="match status" value="1"/>
</dbReference>
<feature type="domain" description="NADP-dependent oxidoreductase" evidence="6">
    <location>
        <begin position="486"/>
        <end position="740"/>
    </location>
</feature>
<evidence type="ECO:0000256" key="5">
    <source>
        <dbReference type="SAM" id="Phobius"/>
    </source>
</evidence>
<keyword evidence="5" id="KW-0472">Membrane</keyword>
<dbReference type="InterPro" id="IPR036812">
    <property type="entry name" value="NAD(P)_OxRdtase_dom_sf"/>
</dbReference>
<dbReference type="InterPro" id="IPR018170">
    <property type="entry name" value="Aldo/ket_reductase_CS"/>
</dbReference>
<evidence type="ECO:0000259" key="6">
    <source>
        <dbReference type="Pfam" id="PF00248"/>
    </source>
</evidence>
<protein>
    <recommendedName>
        <fullName evidence="6">NADP-dependent oxidoreductase domain-containing protein</fullName>
    </recommendedName>
</protein>
<proteinExistence type="inferred from homology"/>
<dbReference type="InterPro" id="IPR044494">
    <property type="entry name" value="AKR3C2/3"/>
</dbReference>
<evidence type="ECO:0000256" key="2">
    <source>
        <dbReference type="ARBA" id="ARBA00022729"/>
    </source>
</evidence>
<dbReference type="GO" id="GO:0016616">
    <property type="term" value="F:oxidoreductase activity, acting on the CH-OH group of donors, NAD or NADP as acceptor"/>
    <property type="evidence" value="ECO:0007669"/>
    <property type="project" value="UniProtKB-ARBA"/>
</dbReference>
<feature type="transmembrane region" description="Helical" evidence="5">
    <location>
        <begin position="6"/>
        <end position="27"/>
    </location>
</feature>
<evidence type="ECO:0000313" key="7">
    <source>
        <dbReference type="EMBL" id="CAF3502308.1"/>
    </source>
</evidence>
<evidence type="ECO:0000256" key="4">
    <source>
        <dbReference type="ARBA" id="ARBA00023002"/>
    </source>
</evidence>
<dbReference type="SUPFAM" id="SSF51430">
    <property type="entry name" value="NAD(P)-linked oxidoreductase"/>
    <property type="match status" value="1"/>
</dbReference>
<keyword evidence="2" id="KW-0732">Signal</keyword>
<reference evidence="7" key="1">
    <citation type="submission" date="2021-02" db="EMBL/GenBank/DDBJ databases">
        <authorList>
            <person name="Nowell W R."/>
        </authorList>
    </citation>
    <scope>NUCLEOTIDE SEQUENCE</scope>
</reference>